<organism evidence="2 3">
    <name type="scientific">Sulfuriferula plumbiphila</name>
    <dbReference type="NCBI Taxonomy" id="171865"/>
    <lineage>
        <taxon>Bacteria</taxon>
        <taxon>Pseudomonadati</taxon>
        <taxon>Pseudomonadota</taxon>
        <taxon>Betaproteobacteria</taxon>
        <taxon>Nitrosomonadales</taxon>
        <taxon>Sulfuricellaceae</taxon>
        <taxon>Sulfuriferula</taxon>
    </lineage>
</organism>
<gene>
    <name evidence="2" type="ORF">TPL01_28740</name>
</gene>
<proteinExistence type="predicted"/>
<dbReference type="Proteomes" id="UP000321337">
    <property type="component" value="Unassembled WGS sequence"/>
</dbReference>
<name>A0A512LBA1_9PROT</name>
<feature type="domain" description="Thioredoxin" evidence="1">
    <location>
        <begin position="49"/>
        <end position="122"/>
    </location>
</feature>
<dbReference type="RefSeq" id="WP_147074694.1">
    <property type="nucleotide sequence ID" value="NZ_AP021884.1"/>
</dbReference>
<dbReference type="AlphaFoldDB" id="A0A512LBA1"/>
<dbReference type="Gene3D" id="3.40.30.10">
    <property type="entry name" value="Glutaredoxin"/>
    <property type="match status" value="1"/>
</dbReference>
<dbReference type="InterPro" id="IPR013766">
    <property type="entry name" value="Thioredoxin_domain"/>
</dbReference>
<reference evidence="2 3" key="1">
    <citation type="submission" date="2019-07" db="EMBL/GenBank/DDBJ databases">
        <title>Whole genome shotgun sequence of Thiobacillus plumbophilus NBRC 107929.</title>
        <authorList>
            <person name="Hosoyama A."/>
            <person name="Uohara A."/>
            <person name="Ohji S."/>
            <person name="Ichikawa N."/>
        </authorList>
    </citation>
    <scope>NUCLEOTIDE SEQUENCE [LARGE SCALE GENOMIC DNA]</scope>
    <source>
        <strain evidence="2 3">NBRC 107929</strain>
    </source>
</reference>
<protein>
    <recommendedName>
        <fullName evidence="1">Thioredoxin domain-containing protein</fullName>
    </recommendedName>
</protein>
<dbReference type="OrthoDB" id="215495at2"/>
<evidence type="ECO:0000313" key="2">
    <source>
        <dbReference type="EMBL" id="GEP31736.1"/>
    </source>
</evidence>
<sequence length="131" mass="14268">MQTWVVVALGVCAGFLLALQLAACWRARRVLGRAAADTSSVDKSAAGERRRVYYFFAEHCGRCRAMAPLVAQLQPAHHHLIRVDVVQSLALARASGVAATPSFVLVKANTIRQVRPGGMSEKRLGRMREAI</sequence>
<comment type="caution">
    <text evidence="2">The sequence shown here is derived from an EMBL/GenBank/DDBJ whole genome shotgun (WGS) entry which is preliminary data.</text>
</comment>
<dbReference type="Pfam" id="PF00085">
    <property type="entry name" value="Thioredoxin"/>
    <property type="match status" value="1"/>
</dbReference>
<evidence type="ECO:0000313" key="3">
    <source>
        <dbReference type="Proteomes" id="UP000321337"/>
    </source>
</evidence>
<dbReference type="CDD" id="cd02947">
    <property type="entry name" value="TRX_family"/>
    <property type="match status" value="1"/>
</dbReference>
<keyword evidence="3" id="KW-1185">Reference proteome</keyword>
<accession>A0A512LBA1</accession>
<dbReference type="SUPFAM" id="SSF52833">
    <property type="entry name" value="Thioredoxin-like"/>
    <property type="match status" value="1"/>
</dbReference>
<dbReference type="EMBL" id="BKAD01000035">
    <property type="protein sequence ID" value="GEP31736.1"/>
    <property type="molecule type" value="Genomic_DNA"/>
</dbReference>
<dbReference type="InterPro" id="IPR036249">
    <property type="entry name" value="Thioredoxin-like_sf"/>
</dbReference>
<evidence type="ECO:0000259" key="1">
    <source>
        <dbReference type="Pfam" id="PF00085"/>
    </source>
</evidence>